<dbReference type="EMBL" id="LDEV01001782">
    <property type="protein sequence ID" value="KLJ11019.1"/>
    <property type="molecule type" value="Genomic_DNA"/>
</dbReference>
<name>A0A0H1BHM9_9EURO</name>
<gene>
    <name evidence="1" type="ORF">EMPG_13689</name>
</gene>
<accession>A0A0H1BHM9</accession>
<sequence length="88" mass="9846">MVASRAHRPIFQRSPSAQFMEGPQTWSYNPRCCPACEPVRGLVDFDARSPERTQPSNSLPHRRKVIQAEIRRVASKSCGRVARSSGHG</sequence>
<organism evidence="1 2">
    <name type="scientific">Blastomyces silverae</name>
    <dbReference type="NCBI Taxonomy" id="2060906"/>
    <lineage>
        <taxon>Eukaryota</taxon>
        <taxon>Fungi</taxon>
        <taxon>Dikarya</taxon>
        <taxon>Ascomycota</taxon>
        <taxon>Pezizomycotina</taxon>
        <taxon>Eurotiomycetes</taxon>
        <taxon>Eurotiomycetidae</taxon>
        <taxon>Onygenales</taxon>
        <taxon>Ajellomycetaceae</taxon>
        <taxon>Blastomyces</taxon>
    </lineage>
</organism>
<evidence type="ECO:0000313" key="2">
    <source>
        <dbReference type="Proteomes" id="UP000053573"/>
    </source>
</evidence>
<reference evidence="2" key="1">
    <citation type="journal article" date="2015" name="PLoS Genet.">
        <title>The dynamic genome and transcriptome of the human fungal pathogen Blastomyces and close relative Emmonsia.</title>
        <authorList>
            <person name="Munoz J.F."/>
            <person name="Gauthier G.M."/>
            <person name="Desjardins C.A."/>
            <person name="Gallo J.E."/>
            <person name="Holder J."/>
            <person name="Sullivan T.D."/>
            <person name="Marty A.J."/>
            <person name="Carmen J.C."/>
            <person name="Chen Z."/>
            <person name="Ding L."/>
            <person name="Gujja S."/>
            <person name="Magrini V."/>
            <person name="Misas E."/>
            <person name="Mitreva M."/>
            <person name="Priest M."/>
            <person name="Saif S."/>
            <person name="Whiston E.A."/>
            <person name="Young S."/>
            <person name="Zeng Q."/>
            <person name="Goldman W.E."/>
            <person name="Mardis E.R."/>
            <person name="Taylor J.W."/>
            <person name="McEwen J.G."/>
            <person name="Clay O.K."/>
            <person name="Klein B.S."/>
            <person name="Cuomo C.A."/>
        </authorList>
    </citation>
    <scope>NUCLEOTIDE SEQUENCE [LARGE SCALE GENOMIC DNA]</scope>
    <source>
        <strain evidence="2">UAMH 139</strain>
    </source>
</reference>
<comment type="caution">
    <text evidence="1">The sequence shown here is derived from an EMBL/GenBank/DDBJ whole genome shotgun (WGS) entry which is preliminary data.</text>
</comment>
<dbReference type="Proteomes" id="UP000053573">
    <property type="component" value="Unassembled WGS sequence"/>
</dbReference>
<dbReference type="AlphaFoldDB" id="A0A0H1BHM9"/>
<protein>
    <submittedName>
        <fullName evidence="1">Uncharacterized protein</fullName>
    </submittedName>
</protein>
<evidence type="ECO:0000313" key="1">
    <source>
        <dbReference type="EMBL" id="KLJ11019.1"/>
    </source>
</evidence>
<proteinExistence type="predicted"/>
<keyword evidence="2" id="KW-1185">Reference proteome</keyword>